<dbReference type="InterPro" id="IPR029044">
    <property type="entry name" value="Nucleotide-diphossugar_trans"/>
</dbReference>
<dbReference type="PANTHER" id="PTHR43179">
    <property type="entry name" value="RHAMNOSYLTRANSFERASE WBBL"/>
    <property type="match status" value="1"/>
</dbReference>
<sequence>MTTVDDVSDASGDLAIVVVSYGSAALLERNLGARGAVGEARVLVVDNRSTTAERERASRLAGERGWDLLAPAENLGFGGGANLGMRAAFDAGAAEVLLLNPDATIAAADVRTLRAAVQDDRLLLVSPVVLTPAGRRWFGGLDVYLDDGTFRAPSRRDEHPGAARVEWLSGACLLVTREVWERTGGFDDAYFLYWEDVDLSYRLQRAGGRVAVVEDAVAVHDEGGTHRDGRQRPEAKSETYYYYNIRNRMLFAALHLDEVSVRRWRRSAPGNARAVLRRGGRRQFLRPVVPLRAAWRGLRDGRRAARQGAATADRREPARSTTGGGR</sequence>
<dbReference type="Proteomes" id="UP001165168">
    <property type="component" value="Unassembled WGS sequence"/>
</dbReference>
<dbReference type="AlphaFoldDB" id="A0AAV5P5Q5"/>
<dbReference type="RefSeq" id="WP_249356019.1">
    <property type="nucleotide sequence ID" value="NZ_CP041694.1"/>
</dbReference>
<dbReference type="PANTHER" id="PTHR43179:SF7">
    <property type="entry name" value="RHAMNOSYLTRANSFERASE WBBL"/>
    <property type="match status" value="1"/>
</dbReference>
<dbReference type="SUPFAM" id="SSF53448">
    <property type="entry name" value="Nucleotide-diphospho-sugar transferases"/>
    <property type="match status" value="1"/>
</dbReference>
<feature type="region of interest" description="Disordered" evidence="1">
    <location>
        <begin position="302"/>
        <end position="326"/>
    </location>
</feature>
<comment type="caution">
    <text evidence="2">The sequence shown here is derived from an EMBL/GenBank/DDBJ whole genome shotgun (WGS) entry which is preliminary data.</text>
</comment>
<organism evidence="2 3">
    <name type="scientific">Cellulosimicrobium cellulans</name>
    <name type="common">Arthrobacter luteus</name>
    <dbReference type="NCBI Taxonomy" id="1710"/>
    <lineage>
        <taxon>Bacteria</taxon>
        <taxon>Bacillati</taxon>
        <taxon>Actinomycetota</taxon>
        <taxon>Actinomycetes</taxon>
        <taxon>Micrococcales</taxon>
        <taxon>Promicromonosporaceae</taxon>
        <taxon>Cellulosimicrobium</taxon>
    </lineage>
</organism>
<gene>
    <name evidence="2" type="ORF">Ccel01_25500</name>
</gene>
<dbReference type="Pfam" id="PF13641">
    <property type="entry name" value="Glyco_tranf_2_3"/>
    <property type="match status" value="1"/>
</dbReference>
<dbReference type="EMBL" id="BSTG01000003">
    <property type="protein sequence ID" value="GLY57948.1"/>
    <property type="molecule type" value="Genomic_DNA"/>
</dbReference>
<evidence type="ECO:0000256" key="1">
    <source>
        <dbReference type="SAM" id="MobiDB-lite"/>
    </source>
</evidence>
<protein>
    <recommendedName>
        <fullName evidence="4">Glycosyltransferase family 2 protein</fullName>
    </recommendedName>
</protein>
<evidence type="ECO:0008006" key="4">
    <source>
        <dbReference type="Google" id="ProtNLM"/>
    </source>
</evidence>
<evidence type="ECO:0000313" key="3">
    <source>
        <dbReference type="Proteomes" id="UP001165168"/>
    </source>
</evidence>
<accession>A0AAV5P5Q5</accession>
<proteinExistence type="predicted"/>
<evidence type="ECO:0000313" key="2">
    <source>
        <dbReference type="EMBL" id="GLY57948.1"/>
    </source>
</evidence>
<dbReference type="Gene3D" id="3.90.550.10">
    <property type="entry name" value="Spore Coat Polysaccharide Biosynthesis Protein SpsA, Chain A"/>
    <property type="match status" value="1"/>
</dbReference>
<name>A0AAV5P5Q5_CELCE</name>
<reference evidence="2" key="1">
    <citation type="submission" date="2023-03" db="EMBL/GenBank/DDBJ databases">
        <title>Cellulosimicrobium cellulans NBRC 103059.</title>
        <authorList>
            <person name="Ichikawa N."/>
            <person name="Sato H."/>
            <person name="Tonouchi N."/>
        </authorList>
    </citation>
    <scope>NUCLEOTIDE SEQUENCE</scope>
    <source>
        <strain evidence="2">NBRC 103059</strain>
    </source>
</reference>